<dbReference type="InterPro" id="IPR017080">
    <property type="entry name" value="UCP036990_CBS_BON"/>
</dbReference>
<dbReference type="PIRSF" id="PIRSF036990">
    <property type="entry name" value="UCP036990_CBS_BON"/>
    <property type="match status" value="1"/>
</dbReference>
<dbReference type="RefSeq" id="WP_345672364.1">
    <property type="nucleotide sequence ID" value="NZ_BAABKC010000135.1"/>
</dbReference>
<evidence type="ECO:0000259" key="4">
    <source>
        <dbReference type="PROSITE" id="PS51371"/>
    </source>
</evidence>
<gene>
    <name evidence="5" type="ORF">GCM10023336_73350</name>
</gene>
<sequence length="227" mass="23969">MQGSQYTVSDVMTGTVVALAGGAAFKEIVRTLREWGVSAMPVLDERGRVIGVVSEADLLRKEEFRAADPAPSAGPDRPHGAAKARAVTARDLATVPAVTVSADATLARAARLMARHGVKRLPVVDGEGLLKGIVSRSDLLKVFLRGDDDIAEEVRREIVAGRFPVPFDAVDVEVRDGVVTLSGHVADTSLVPLAVRLVGSVEGVVDVRSTIAGPRRRPVLEPDLTDG</sequence>
<dbReference type="Pfam" id="PF00571">
    <property type="entry name" value="CBS"/>
    <property type="match status" value="2"/>
</dbReference>
<dbReference type="Pfam" id="PF04972">
    <property type="entry name" value="BON"/>
    <property type="match status" value="1"/>
</dbReference>
<keyword evidence="1 2" id="KW-0129">CBS domain</keyword>
<dbReference type="EMBL" id="BAABKC010000135">
    <property type="protein sequence ID" value="GAA5080239.1"/>
    <property type="molecule type" value="Genomic_DNA"/>
</dbReference>
<dbReference type="InterPro" id="IPR000644">
    <property type="entry name" value="CBS_dom"/>
</dbReference>
<reference evidence="6" key="1">
    <citation type="journal article" date="2019" name="Int. J. Syst. Evol. Microbiol.">
        <title>The Global Catalogue of Microorganisms (GCM) 10K type strain sequencing project: providing services to taxonomists for standard genome sequencing and annotation.</title>
        <authorList>
            <consortium name="The Broad Institute Genomics Platform"/>
            <consortium name="The Broad Institute Genome Sequencing Center for Infectious Disease"/>
            <person name="Wu L."/>
            <person name="Ma J."/>
        </authorList>
    </citation>
    <scope>NUCLEOTIDE SEQUENCE [LARGE SCALE GENOMIC DNA]</scope>
    <source>
        <strain evidence="6">JCM 18410</strain>
    </source>
</reference>
<dbReference type="SUPFAM" id="SSF54631">
    <property type="entry name" value="CBS-domain pair"/>
    <property type="match status" value="1"/>
</dbReference>
<feature type="domain" description="CBS" evidence="4">
    <location>
        <begin position="12"/>
        <end position="72"/>
    </location>
</feature>
<dbReference type="InterPro" id="IPR007055">
    <property type="entry name" value="BON_dom"/>
</dbReference>
<feature type="domain" description="CBS" evidence="4">
    <location>
        <begin position="93"/>
        <end position="150"/>
    </location>
</feature>
<protein>
    <submittedName>
        <fullName evidence="5">CBS domain-containing protein</fullName>
    </submittedName>
</protein>
<dbReference type="PANTHER" id="PTHR43080">
    <property type="entry name" value="CBS DOMAIN-CONTAINING PROTEIN CBSX3, MITOCHONDRIAL"/>
    <property type="match status" value="1"/>
</dbReference>
<evidence type="ECO:0000313" key="6">
    <source>
        <dbReference type="Proteomes" id="UP001500124"/>
    </source>
</evidence>
<dbReference type="Gene3D" id="3.10.580.10">
    <property type="entry name" value="CBS-domain"/>
    <property type="match status" value="1"/>
</dbReference>
<dbReference type="InterPro" id="IPR046342">
    <property type="entry name" value="CBS_dom_sf"/>
</dbReference>
<dbReference type="SMART" id="SM00116">
    <property type="entry name" value="CBS"/>
    <property type="match status" value="2"/>
</dbReference>
<evidence type="ECO:0000256" key="1">
    <source>
        <dbReference type="ARBA" id="ARBA00023122"/>
    </source>
</evidence>
<comment type="caution">
    <text evidence="5">The sequence shown here is derived from an EMBL/GenBank/DDBJ whole genome shotgun (WGS) entry which is preliminary data.</text>
</comment>
<proteinExistence type="predicted"/>
<name>A0ABP9LKB7_9ACTN</name>
<feature type="domain" description="BON" evidence="3">
    <location>
        <begin position="146"/>
        <end position="215"/>
    </location>
</feature>
<organism evidence="5 6">
    <name type="scientific">Streptomyces similanensis</name>
    <dbReference type="NCBI Taxonomy" id="1274988"/>
    <lineage>
        <taxon>Bacteria</taxon>
        <taxon>Bacillati</taxon>
        <taxon>Actinomycetota</taxon>
        <taxon>Actinomycetes</taxon>
        <taxon>Kitasatosporales</taxon>
        <taxon>Streptomycetaceae</taxon>
        <taxon>Streptomyces</taxon>
    </lineage>
</organism>
<dbReference type="PROSITE" id="PS51371">
    <property type="entry name" value="CBS"/>
    <property type="match status" value="2"/>
</dbReference>
<dbReference type="PROSITE" id="PS50914">
    <property type="entry name" value="BON"/>
    <property type="match status" value="1"/>
</dbReference>
<dbReference type="InterPro" id="IPR051257">
    <property type="entry name" value="Diverse_CBS-Domain"/>
</dbReference>
<dbReference type="Proteomes" id="UP001500124">
    <property type="component" value="Unassembled WGS sequence"/>
</dbReference>
<dbReference type="PANTHER" id="PTHR43080:SF29">
    <property type="entry name" value="OS02G0818000 PROTEIN"/>
    <property type="match status" value="1"/>
</dbReference>
<evidence type="ECO:0000259" key="3">
    <source>
        <dbReference type="PROSITE" id="PS50914"/>
    </source>
</evidence>
<accession>A0ABP9LKB7</accession>
<dbReference type="CDD" id="cd04586">
    <property type="entry name" value="CBS_pair_BON_assoc"/>
    <property type="match status" value="1"/>
</dbReference>
<dbReference type="Gene3D" id="3.30.1340.30">
    <property type="match status" value="1"/>
</dbReference>
<keyword evidence="6" id="KW-1185">Reference proteome</keyword>
<evidence type="ECO:0000313" key="5">
    <source>
        <dbReference type="EMBL" id="GAA5080239.1"/>
    </source>
</evidence>
<evidence type="ECO:0000256" key="2">
    <source>
        <dbReference type="PROSITE-ProRule" id="PRU00703"/>
    </source>
</evidence>